<evidence type="ECO:0000256" key="4">
    <source>
        <dbReference type="SAM" id="Coils"/>
    </source>
</evidence>
<feature type="compositionally biased region" description="Acidic residues" evidence="5">
    <location>
        <begin position="243"/>
        <end position="253"/>
    </location>
</feature>
<dbReference type="GO" id="GO:0005737">
    <property type="term" value="C:cytoplasm"/>
    <property type="evidence" value="ECO:0000318"/>
    <property type="project" value="GO_Central"/>
</dbReference>
<dbReference type="InterPro" id="IPR011333">
    <property type="entry name" value="SKP1/BTB/POZ_sf"/>
</dbReference>
<dbReference type="Gramene" id="rna44635">
    <property type="protein sequence ID" value="RHN38675.1"/>
    <property type="gene ID" value="gene44635"/>
</dbReference>
<reference evidence="9" key="3">
    <citation type="submission" date="2015-04" db="UniProtKB">
        <authorList>
            <consortium name="EnsemblPlants"/>
        </authorList>
    </citation>
    <scope>IDENTIFICATION</scope>
    <source>
        <strain evidence="9">cv. Jemalong A17</strain>
    </source>
</reference>
<dbReference type="KEGG" id="mtr:25500087"/>
<feature type="coiled-coil region" evidence="4">
    <location>
        <begin position="159"/>
        <end position="186"/>
    </location>
</feature>
<dbReference type="Proteomes" id="UP000002051">
    <property type="component" value="Chromosome 8"/>
</dbReference>
<feature type="compositionally biased region" description="Basic residues" evidence="5">
    <location>
        <begin position="211"/>
        <end position="231"/>
    </location>
</feature>
<evidence type="ECO:0000313" key="7">
    <source>
        <dbReference type="EMBL" id="KEH17892.1"/>
    </source>
</evidence>
<comment type="pathway">
    <text evidence="1">Protein modification; protein ubiquitination.</text>
</comment>
<dbReference type="GO" id="GO:0097602">
    <property type="term" value="F:cullin family protein binding"/>
    <property type="evidence" value="ECO:0000318"/>
    <property type="project" value="GO_Central"/>
</dbReference>
<evidence type="ECO:0000256" key="2">
    <source>
        <dbReference type="ARBA" id="ARBA00009993"/>
    </source>
</evidence>
<evidence type="ECO:0000256" key="3">
    <source>
        <dbReference type="ARBA" id="ARBA00022786"/>
    </source>
</evidence>
<dbReference type="UniPathway" id="UPA00143"/>
<protein>
    <submittedName>
        <fullName evidence="8">Putative S-phase kinase-associated protein</fullName>
    </submittedName>
    <submittedName>
        <fullName evidence="7">SKP1 family, dimerization domain protein</fullName>
    </submittedName>
</protein>
<dbReference type="EMBL" id="PSQE01000008">
    <property type="protein sequence ID" value="RHN38675.1"/>
    <property type="molecule type" value="Genomic_DNA"/>
</dbReference>
<dbReference type="InterPro" id="IPR001232">
    <property type="entry name" value="SKP1-like"/>
</dbReference>
<dbReference type="SUPFAM" id="SSF54695">
    <property type="entry name" value="POZ domain"/>
    <property type="match status" value="1"/>
</dbReference>
<dbReference type="GO" id="GO:0005634">
    <property type="term" value="C:nucleus"/>
    <property type="evidence" value="ECO:0000318"/>
    <property type="project" value="GO_Central"/>
</dbReference>
<evidence type="ECO:0000256" key="1">
    <source>
        <dbReference type="ARBA" id="ARBA00004906"/>
    </source>
</evidence>
<dbReference type="InterPro" id="IPR036296">
    <property type="entry name" value="SKP1-like_dim_sf"/>
</dbReference>
<reference evidence="11" key="4">
    <citation type="journal article" date="2018" name="Nat. Plants">
        <title>Whole-genome landscape of Medicago truncatula symbiotic genes.</title>
        <authorList>
            <person name="Pecrix Y."/>
            <person name="Staton S.E."/>
            <person name="Sallet E."/>
            <person name="Lelandais-Briere C."/>
            <person name="Moreau S."/>
            <person name="Carrere S."/>
            <person name="Blein T."/>
            <person name="Jardinaud M.F."/>
            <person name="Latrasse D."/>
            <person name="Zouine M."/>
            <person name="Zahm M."/>
            <person name="Kreplak J."/>
            <person name="Mayjonade B."/>
            <person name="Satge C."/>
            <person name="Perez M."/>
            <person name="Cauet S."/>
            <person name="Marande W."/>
            <person name="Chantry-Darmon C."/>
            <person name="Lopez-Roques C."/>
            <person name="Bouchez O."/>
            <person name="Berard A."/>
            <person name="Debelle F."/>
            <person name="Munos S."/>
            <person name="Bendahmane A."/>
            <person name="Berges H."/>
            <person name="Niebel A."/>
            <person name="Buitink J."/>
            <person name="Frugier F."/>
            <person name="Benhamed M."/>
            <person name="Crespi M."/>
            <person name="Gouzy J."/>
            <person name="Gamas P."/>
        </authorList>
    </citation>
    <scope>NUCLEOTIDE SEQUENCE [LARGE SCALE GENOMIC DNA]</scope>
    <source>
        <strain evidence="11">cv. Jemalong A17</strain>
    </source>
</reference>
<evidence type="ECO:0000256" key="5">
    <source>
        <dbReference type="SAM" id="MobiDB-lite"/>
    </source>
</evidence>
<reference evidence="8" key="5">
    <citation type="journal article" date="2018" name="Nat. Plants">
        <title>Whole-genome landscape of Medicago truncatula symbiotic genes.</title>
        <authorList>
            <person name="Pecrix Y."/>
            <person name="Gamas P."/>
            <person name="Carrere S."/>
        </authorList>
    </citation>
    <scope>NUCLEOTIDE SEQUENCE</scope>
    <source>
        <tissue evidence="8">Leaves</tissue>
    </source>
</reference>
<dbReference type="STRING" id="3880.A0A072TKE3"/>
<evidence type="ECO:0000313" key="10">
    <source>
        <dbReference type="Proteomes" id="UP000002051"/>
    </source>
</evidence>
<accession>A0A072TKE3</accession>
<feature type="region of interest" description="Disordered" evidence="5">
    <location>
        <begin position="204"/>
        <end position="253"/>
    </location>
</feature>
<keyword evidence="8" id="KW-0808">Transferase</keyword>
<evidence type="ECO:0000313" key="11">
    <source>
        <dbReference type="Proteomes" id="UP000265566"/>
    </source>
</evidence>
<keyword evidence="8" id="KW-0418">Kinase</keyword>
<dbReference type="PANTHER" id="PTHR11165">
    <property type="entry name" value="SKP1"/>
    <property type="match status" value="1"/>
</dbReference>
<dbReference type="GO" id="GO:0009867">
    <property type="term" value="P:jasmonic acid mediated signaling pathway"/>
    <property type="evidence" value="ECO:0007669"/>
    <property type="project" value="UniProtKB-ARBA"/>
</dbReference>
<evidence type="ECO:0000259" key="6">
    <source>
        <dbReference type="Pfam" id="PF01466"/>
    </source>
</evidence>
<keyword evidence="10" id="KW-1185">Reference proteome</keyword>
<comment type="similarity">
    <text evidence="2">Belongs to the SKP1 family.</text>
</comment>
<dbReference type="GO" id="GO:0016567">
    <property type="term" value="P:protein ubiquitination"/>
    <property type="evidence" value="ECO:0007669"/>
    <property type="project" value="UniProtKB-UniPathway"/>
</dbReference>
<dbReference type="EnsemblPlants" id="KEH17892">
    <property type="protein sequence ID" value="KEH17892"/>
    <property type="gene ID" value="MTR_8g007220"/>
</dbReference>
<organism evidence="7 10">
    <name type="scientific">Medicago truncatula</name>
    <name type="common">Barrel medic</name>
    <name type="synonym">Medicago tribuloides</name>
    <dbReference type="NCBI Taxonomy" id="3880"/>
    <lineage>
        <taxon>Eukaryota</taxon>
        <taxon>Viridiplantae</taxon>
        <taxon>Streptophyta</taxon>
        <taxon>Embryophyta</taxon>
        <taxon>Tracheophyta</taxon>
        <taxon>Spermatophyta</taxon>
        <taxon>Magnoliopsida</taxon>
        <taxon>eudicotyledons</taxon>
        <taxon>Gunneridae</taxon>
        <taxon>Pentapetalae</taxon>
        <taxon>rosids</taxon>
        <taxon>fabids</taxon>
        <taxon>Fabales</taxon>
        <taxon>Fabaceae</taxon>
        <taxon>Papilionoideae</taxon>
        <taxon>50 kb inversion clade</taxon>
        <taxon>NPAAA clade</taxon>
        <taxon>Hologalegina</taxon>
        <taxon>IRL clade</taxon>
        <taxon>Trifolieae</taxon>
        <taxon>Medicago</taxon>
    </lineage>
</organism>
<name>A0A072TKE3_MEDTR</name>
<dbReference type="AlphaFoldDB" id="A0A072TKE3"/>
<dbReference type="GO" id="GO:0016301">
    <property type="term" value="F:kinase activity"/>
    <property type="evidence" value="ECO:0007669"/>
    <property type="project" value="UniProtKB-KW"/>
</dbReference>
<dbReference type="InterPro" id="IPR016897">
    <property type="entry name" value="SKP1"/>
</dbReference>
<keyword evidence="4" id="KW-0175">Coiled coil</keyword>
<feature type="domain" description="SKP1 component dimerisation" evidence="6">
    <location>
        <begin position="110"/>
        <end position="146"/>
    </location>
</feature>
<dbReference type="EMBL" id="CM001224">
    <property type="protein sequence ID" value="KEH17892.1"/>
    <property type="molecule type" value="Genomic_DNA"/>
</dbReference>
<dbReference type="SMART" id="SM00512">
    <property type="entry name" value="Skp1"/>
    <property type="match status" value="1"/>
</dbReference>
<sequence length="290" mass="34264">MSETEMVKPYVWLKTCDDSIQVVDREIAMVCPFICQEISEKGTGSSKSSAICLPEKVSLAMLNLILDYCLFHHIQGHSNKERKLYDEEFVRIVADNLFELAYAAYNLQLKPLIDLTCHEIARTVEIKSPKEICDIFHWLDDRAKEEMLKLIINTTCNPSRRLKRLMKNKRKEFERIQKNVEVKREEKHVVDERPIEELVSFINGSNDGETKKKKKKTCKNKKKKNRRKKKDQQKNSSMKEEEGPVVEFDDEIDHDLMTDKEVEEFARRLNCTREERIKEILRDCDNHRDE</sequence>
<dbReference type="Proteomes" id="UP000265566">
    <property type="component" value="Chromosome 8"/>
</dbReference>
<dbReference type="GO" id="GO:0031146">
    <property type="term" value="P:SCF-dependent proteasomal ubiquitin-dependent protein catabolic process"/>
    <property type="evidence" value="ECO:0000318"/>
    <property type="project" value="GO_Central"/>
</dbReference>
<dbReference type="Gene3D" id="3.30.710.10">
    <property type="entry name" value="Potassium Channel Kv1.1, Chain A"/>
    <property type="match status" value="1"/>
</dbReference>
<dbReference type="HOGENOM" id="CLU_039678_1_0_1"/>
<reference evidence="7 10" key="2">
    <citation type="journal article" date="2014" name="BMC Genomics">
        <title>An improved genome release (version Mt4.0) for the model legume Medicago truncatula.</title>
        <authorList>
            <person name="Tang H."/>
            <person name="Krishnakumar V."/>
            <person name="Bidwell S."/>
            <person name="Rosen B."/>
            <person name="Chan A."/>
            <person name="Zhou S."/>
            <person name="Gentzbittel L."/>
            <person name="Childs K.L."/>
            <person name="Yandell M."/>
            <person name="Gundlach H."/>
            <person name="Mayer K.F."/>
            <person name="Schwartz D.C."/>
            <person name="Town C.D."/>
        </authorList>
    </citation>
    <scope>GENOME REANNOTATION</scope>
    <source>
        <strain evidence="7">A17</strain>
        <strain evidence="9 10">cv. Jemalong A17</strain>
    </source>
</reference>
<dbReference type="SUPFAM" id="SSF81382">
    <property type="entry name" value="Skp1 dimerisation domain-like"/>
    <property type="match status" value="1"/>
</dbReference>
<evidence type="ECO:0000313" key="9">
    <source>
        <dbReference type="EnsemblPlants" id="KEH17892"/>
    </source>
</evidence>
<dbReference type="InterPro" id="IPR016072">
    <property type="entry name" value="Skp1_comp_dimer"/>
</dbReference>
<keyword evidence="3" id="KW-0833">Ubl conjugation pathway</keyword>
<evidence type="ECO:0000313" key="8">
    <source>
        <dbReference type="EMBL" id="RHN38675.1"/>
    </source>
</evidence>
<dbReference type="Pfam" id="PF01466">
    <property type="entry name" value="Skp1"/>
    <property type="match status" value="1"/>
</dbReference>
<proteinExistence type="inferred from homology"/>
<dbReference type="OrthoDB" id="1423301at2759"/>
<reference evidence="7 10" key="1">
    <citation type="journal article" date="2011" name="Nature">
        <title>The Medicago genome provides insight into the evolution of rhizobial symbioses.</title>
        <authorList>
            <person name="Young N.D."/>
            <person name="Debelle F."/>
            <person name="Oldroyd G.E."/>
            <person name="Geurts R."/>
            <person name="Cannon S.B."/>
            <person name="Udvardi M.K."/>
            <person name="Benedito V.A."/>
            <person name="Mayer K.F."/>
            <person name="Gouzy J."/>
            <person name="Schoof H."/>
            <person name="Van de Peer Y."/>
            <person name="Proost S."/>
            <person name="Cook D.R."/>
            <person name="Meyers B.C."/>
            <person name="Spannagl M."/>
            <person name="Cheung F."/>
            <person name="De Mita S."/>
            <person name="Krishnakumar V."/>
            <person name="Gundlach H."/>
            <person name="Zhou S."/>
            <person name="Mudge J."/>
            <person name="Bharti A.K."/>
            <person name="Murray J.D."/>
            <person name="Naoumkina M.A."/>
            <person name="Rosen B."/>
            <person name="Silverstein K.A."/>
            <person name="Tang H."/>
            <person name="Rombauts S."/>
            <person name="Zhao P.X."/>
            <person name="Zhou P."/>
            <person name="Barbe V."/>
            <person name="Bardou P."/>
            <person name="Bechner M."/>
            <person name="Bellec A."/>
            <person name="Berger A."/>
            <person name="Berges H."/>
            <person name="Bidwell S."/>
            <person name="Bisseling T."/>
            <person name="Choisne N."/>
            <person name="Couloux A."/>
            <person name="Denny R."/>
            <person name="Deshpande S."/>
            <person name="Dai X."/>
            <person name="Doyle J.J."/>
            <person name="Dudez A.M."/>
            <person name="Farmer A.D."/>
            <person name="Fouteau S."/>
            <person name="Franken C."/>
            <person name="Gibelin C."/>
            <person name="Gish J."/>
            <person name="Goldstein S."/>
            <person name="Gonzalez A.J."/>
            <person name="Green P.J."/>
            <person name="Hallab A."/>
            <person name="Hartog M."/>
            <person name="Hua A."/>
            <person name="Humphray S.J."/>
            <person name="Jeong D.H."/>
            <person name="Jing Y."/>
            <person name="Jocker A."/>
            <person name="Kenton S.M."/>
            <person name="Kim D.J."/>
            <person name="Klee K."/>
            <person name="Lai H."/>
            <person name="Lang C."/>
            <person name="Lin S."/>
            <person name="Macmil S.L."/>
            <person name="Magdelenat G."/>
            <person name="Matthews L."/>
            <person name="McCorrison J."/>
            <person name="Monaghan E.L."/>
            <person name="Mun J.H."/>
            <person name="Najar F.Z."/>
            <person name="Nicholson C."/>
            <person name="Noirot C."/>
            <person name="O'Bleness M."/>
            <person name="Paule C.R."/>
            <person name="Poulain J."/>
            <person name="Prion F."/>
            <person name="Qin B."/>
            <person name="Qu C."/>
            <person name="Retzel E.F."/>
            <person name="Riddle C."/>
            <person name="Sallet E."/>
            <person name="Samain S."/>
            <person name="Samson N."/>
            <person name="Sanders I."/>
            <person name="Saurat O."/>
            <person name="Scarpelli C."/>
            <person name="Schiex T."/>
            <person name="Segurens B."/>
            <person name="Severin A.J."/>
            <person name="Sherrier D.J."/>
            <person name="Shi R."/>
            <person name="Sims S."/>
            <person name="Singer S.R."/>
            <person name="Sinharoy S."/>
            <person name="Sterck L."/>
            <person name="Viollet A."/>
            <person name="Wang B.B."/>
            <person name="Wang K."/>
            <person name="Wang M."/>
            <person name="Wang X."/>
            <person name="Warfsmann J."/>
            <person name="Weissenbach J."/>
            <person name="White D.D."/>
            <person name="White J.D."/>
            <person name="Wiley G.B."/>
            <person name="Wincker P."/>
            <person name="Xing Y."/>
            <person name="Yang L."/>
            <person name="Yao Z."/>
            <person name="Ying F."/>
            <person name="Zhai J."/>
            <person name="Zhou L."/>
            <person name="Zuber A."/>
            <person name="Denarie J."/>
            <person name="Dixon R.A."/>
            <person name="May G.D."/>
            <person name="Schwartz D.C."/>
            <person name="Rogers J."/>
            <person name="Quetier F."/>
            <person name="Town C.D."/>
            <person name="Roe B.A."/>
        </authorList>
    </citation>
    <scope>NUCLEOTIDE SEQUENCE [LARGE SCALE GENOMIC DNA]</scope>
    <source>
        <strain evidence="7">A17</strain>
        <strain evidence="9 10">cv. Jemalong A17</strain>
    </source>
</reference>
<gene>
    <name evidence="9" type="primary">25500087</name>
    <name evidence="7" type="ordered locus">MTR_8g007220</name>
    <name evidence="8" type="ORF">MtrunA17_Chr8g0335761</name>
</gene>